<keyword evidence="10" id="KW-0915">Sodium</keyword>
<feature type="transmembrane region" description="Helical" evidence="10">
    <location>
        <begin position="97"/>
        <end position="118"/>
    </location>
</feature>
<evidence type="ECO:0000256" key="1">
    <source>
        <dbReference type="ARBA" id="ARBA00004651"/>
    </source>
</evidence>
<keyword evidence="10" id="KW-0406">Ion transport</keyword>
<dbReference type="AlphaFoldDB" id="A0A0F7HL90"/>
<evidence type="ECO:0000256" key="8">
    <source>
        <dbReference type="ARBA" id="ARBA00035585"/>
    </source>
</evidence>
<feature type="binding site" evidence="10">
    <location>
        <position position="69"/>
    </location>
    <ligand>
        <name>Na(+)</name>
        <dbReference type="ChEBI" id="CHEBI:29101"/>
        <note>structural</note>
    </ligand>
</feature>
<sequence>MTLFILAAGAALGAVLRAVILDFKIFKQLNIPYGTVTINITGSFLMGICAPLLQTSSMLYTLMIFGFLGGFTTYSAFSLDQLSLLREKRYNELFKYSFITIFFSLVALALGLLIGVSVA</sequence>
<dbReference type="OrthoDB" id="9815830at2"/>
<dbReference type="PANTHER" id="PTHR28259:SF1">
    <property type="entry name" value="FLUORIDE EXPORT PROTEIN 1-RELATED"/>
    <property type="match status" value="1"/>
</dbReference>
<dbReference type="Proteomes" id="UP000183090">
    <property type="component" value="Unassembled WGS sequence"/>
</dbReference>
<dbReference type="InterPro" id="IPR003691">
    <property type="entry name" value="FluC"/>
</dbReference>
<dbReference type="EMBL" id="FOTB01000006">
    <property type="protein sequence ID" value="SFK94596.1"/>
    <property type="molecule type" value="Genomic_DNA"/>
</dbReference>
<dbReference type="Proteomes" id="UP000034029">
    <property type="component" value="Chromosome"/>
</dbReference>
<evidence type="ECO:0000256" key="9">
    <source>
        <dbReference type="ARBA" id="ARBA00049940"/>
    </source>
</evidence>
<comment type="catalytic activity">
    <reaction evidence="8">
        <text>fluoride(in) = fluoride(out)</text>
        <dbReference type="Rhea" id="RHEA:76159"/>
        <dbReference type="ChEBI" id="CHEBI:17051"/>
    </reaction>
    <physiologicalReaction direction="left-to-right" evidence="8">
        <dbReference type="Rhea" id="RHEA:76160"/>
    </physiologicalReaction>
</comment>
<evidence type="ECO:0000256" key="7">
    <source>
        <dbReference type="ARBA" id="ARBA00035120"/>
    </source>
</evidence>
<dbReference type="PANTHER" id="PTHR28259">
    <property type="entry name" value="FLUORIDE EXPORT PROTEIN 1-RELATED"/>
    <property type="match status" value="1"/>
</dbReference>
<feature type="transmembrane region" description="Helical" evidence="10">
    <location>
        <begin position="33"/>
        <end position="53"/>
    </location>
</feature>
<evidence type="ECO:0000256" key="2">
    <source>
        <dbReference type="ARBA" id="ARBA00022475"/>
    </source>
</evidence>
<organism evidence="12 14">
    <name type="scientific">Salinicoccus halodurans</name>
    <dbReference type="NCBI Taxonomy" id="407035"/>
    <lineage>
        <taxon>Bacteria</taxon>
        <taxon>Bacillati</taxon>
        <taxon>Bacillota</taxon>
        <taxon>Bacilli</taxon>
        <taxon>Bacillales</taxon>
        <taxon>Staphylococcaceae</taxon>
        <taxon>Salinicoccus</taxon>
    </lineage>
</organism>
<dbReference type="HAMAP" id="MF_00454">
    <property type="entry name" value="FluC"/>
    <property type="match status" value="1"/>
</dbReference>
<evidence type="ECO:0000256" key="4">
    <source>
        <dbReference type="ARBA" id="ARBA00022989"/>
    </source>
</evidence>
<keyword evidence="2 10" id="KW-1003">Cell membrane</keyword>
<dbReference type="EMBL" id="CP011366">
    <property type="protein sequence ID" value="AKG74328.1"/>
    <property type="molecule type" value="Genomic_DNA"/>
</dbReference>
<comment type="activity regulation">
    <text evidence="10">Na(+) is not transported, but it plays an essential structural role and its presence is essential for fluoride channel function.</text>
</comment>
<keyword evidence="5 10" id="KW-0472">Membrane</keyword>
<evidence type="ECO:0000313" key="11">
    <source>
        <dbReference type="EMBL" id="AKG74328.1"/>
    </source>
</evidence>
<gene>
    <name evidence="10" type="primary">fluC</name>
    <name evidence="10" type="synonym">crcB</name>
    <name evidence="11" type="ORF">AAT16_08840</name>
    <name evidence="12" type="ORF">SAMN05216235_2665</name>
</gene>
<reference evidence="12 14" key="3">
    <citation type="submission" date="2016-10" db="EMBL/GenBank/DDBJ databases">
        <authorList>
            <person name="Varghese N."/>
            <person name="Submissions S."/>
        </authorList>
    </citation>
    <scope>NUCLEOTIDE SEQUENCE [LARGE SCALE GENOMIC DNA]</scope>
    <source>
        <strain evidence="12 14">CGMCC 1.6501</strain>
    </source>
</reference>
<feature type="transmembrane region" description="Helical" evidence="10">
    <location>
        <begin position="60"/>
        <end position="77"/>
    </location>
</feature>
<feature type="binding site" evidence="10">
    <location>
        <position position="72"/>
    </location>
    <ligand>
        <name>Na(+)</name>
        <dbReference type="ChEBI" id="CHEBI:29101"/>
        <note>structural</note>
    </ligand>
</feature>
<evidence type="ECO:0000256" key="3">
    <source>
        <dbReference type="ARBA" id="ARBA00022692"/>
    </source>
</evidence>
<evidence type="ECO:0000256" key="10">
    <source>
        <dbReference type="HAMAP-Rule" id="MF_00454"/>
    </source>
</evidence>
<dbReference type="GO" id="GO:0062054">
    <property type="term" value="F:fluoride channel activity"/>
    <property type="evidence" value="ECO:0007669"/>
    <property type="project" value="UniProtKB-UniRule"/>
</dbReference>
<reference evidence="11 13" key="1">
    <citation type="journal article" date="2015" name="Int. J. Syst. Evol. Microbiol.">
        <title>Complete genome sequence of Salinicoccus halodurans H3B36, isolated from the Qaidam Basin in China.</title>
        <authorList>
            <person name="Jiang K."/>
            <person name="Xue Y."/>
            <person name="Ma Y."/>
        </authorList>
    </citation>
    <scope>NUCLEOTIDE SEQUENCE [LARGE SCALE GENOMIC DNA]</scope>
    <source>
        <strain evidence="11 13">H3B36</strain>
    </source>
</reference>
<reference evidence="13" key="2">
    <citation type="submission" date="2015-04" db="EMBL/GenBank/DDBJ databases">
        <title>Complete genome sequence of Salinicoccus halodurans strain H3B36, isolated from the Qaidam basin of China.</title>
        <authorList>
            <person name="Ma Y."/>
            <person name="Jiang K."/>
            <person name="Xue Y."/>
        </authorList>
    </citation>
    <scope>NUCLEOTIDE SEQUENCE [LARGE SCALE GENOMIC DNA]</scope>
    <source>
        <strain evidence="13">H3B36</strain>
    </source>
</reference>
<protein>
    <recommendedName>
        <fullName evidence="10">Fluoride-specific ion channel FluC</fullName>
    </recommendedName>
</protein>
<evidence type="ECO:0000313" key="13">
    <source>
        <dbReference type="Proteomes" id="UP000034029"/>
    </source>
</evidence>
<comment type="subcellular location">
    <subcellularLocation>
        <location evidence="1 10">Cell membrane</location>
        <topology evidence="1 10">Multi-pass membrane protein</topology>
    </subcellularLocation>
</comment>
<keyword evidence="10" id="KW-0813">Transport</keyword>
<dbReference type="GO" id="GO:0046872">
    <property type="term" value="F:metal ion binding"/>
    <property type="evidence" value="ECO:0007669"/>
    <property type="project" value="UniProtKB-KW"/>
</dbReference>
<proteinExistence type="inferred from homology"/>
<dbReference type="Pfam" id="PF02537">
    <property type="entry name" value="CRCB"/>
    <property type="match status" value="1"/>
</dbReference>
<keyword evidence="13" id="KW-1185">Reference proteome</keyword>
<evidence type="ECO:0000313" key="12">
    <source>
        <dbReference type="EMBL" id="SFK94596.1"/>
    </source>
</evidence>
<name>A0A0F7HL90_9STAP</name>
<evidence type="ECO:0000256" key="5">
    <source>
        <dbReference type="ARBA" id="ARBA00023136"/>
    </source>
</evidence>
<comment type="function">
    <text evidence="9 10">Fluoride-specific ion channel. Important for reducing fluoride concentration in the cell, thus reducing its toxicity.</text>
</comment>
<dbReference type="RefSeq" id="WP_046790510.1">
    <property type="nucleotide sequence ID" value="NZ_CP011366.1"/>
</dbReference>
<keyword evidence="10" id="KW-0479">Metal-binding</keyword>
<keyword evidence="6 10" id="KW-0407">Ion channel</keyword>
<dbReference type="GO" id="GO:0005886">
    <property type="term" value="C:plasma membrane"/>
    <property type="evidence" value="ECO:0007669"/>
    <property type="project" value="UniProtKB-SubCell"/>
</dbReference>
<keyword evidence="3 10" id="KW-0812">Transmembrane</keyword>
<dbReference type="GO" id="GO:0140114">
    <property type="term" value="P:cellular detoxification of fluoride"/>
    <property type="evidence" value="ECO:0007669"/>
    <property type="project" value="UniProtKB-UniRule"/>
</dbReference>
<evidence type="ECO:0000256" key="6">
    <source>
        <dbReference type="ARBA" id="ARBA00023303"/>
    </source>
</evidence>
<dbReference type="KEGG" id="shv:AAT16_08840"/>
<accession>A0A0F7HL90</accession>
<comment type="similarity">
    <text evidence="7 10">Belongs to the fluoride channel Fluc/FEX (TC 1.A.43) family.</text>
</comment>
<evidence type="ECO:0000313" key="14">
    <source>
        <dbReference type="Proteomes" id="UP000183090"/>
    </source>
</evidence>
<keyword evidence="4 10" id="KW-1133">Transmembrane helix</keyword>